<sequence length="59" mass="6685">MKVKFTRAFRGLKEGRLFENETAEMTEARFKEVVAACKAAGYPDADLPKRVPARRAKRA</sequence>
<proteinExistence type="predicted"/>
<dbReference type="AlphaFoldDB" id="W0FHS2"/>
<protein>
    <submittedName>
        <fullName evidence="1">Uncharacterized protein</fullName>
    </submittedName>
</protein>
<accession>W0FHS2</accession>
<organism evidence="1">
    <name type="scientific">uncultured bacterium Contig1770</name>
    <dbReference type="NCBI Taxonomy" id="1393510"/>
    <lineage>
        <taxon>Bacteria</taxon>
        <taxon>environmental samples</taxon>
    </lineage>
</organism>
<name>W0FHS2_9BACT</name>
<dbReference type="EMBL" id="KC246789">
    <property type="protein sequence ID" value="AHF24296.1"/>
    <property type="molecule type" value="Genomic_DNA"/>
</dbReference>
<evidence type="ECO:0000313" key="1">
    <source>
        <dbReference type="EMBL" id="AHF24296.1"/>
    </source>
</evidence>
<reference evidence="1" key="1">
    <citation type="journal article" date="2013" name="PLoS ONE">
        <title>Metagenomic insights into the carbohydrate-active enzymes carried by the microorganisms adhering to solid digesta in the rumen of cows.</title>
        <authorList>
            <person name="Wang L."/>
            <person name="Hatem A."/>
            <person name="Catalyurek U.V."/>
            <person name="Morrison M."/>
            <person name="Yu Z."/>
        </authorList>
    </citation>
    <scope>NUCLEOTIDE SEQUENCE</scope>
</reference>